<dbReference type="Proteomes" id="UP000010472">
    <property type="component" value="Chromosome"/>
</dbReference>
<keyword evidence="1" id="KW-0813">Transport</keyword>
<reference evidence="3 4" key="1">
    <citation type="submission" date="2012-06" db="EMBL/GenBank/DDBJ databases">
        <title>Finished chromosome of genome of Crinalium epipsammum PCC 9333.</title>
        <authorList>
            <consortium name="US DOE Joint Genome Institute"/>
            <person name="Gugger M."/>
            <person name="Coursin T."/>
            <person name="Rippka R."/>
            <person name="Tandeau De Marsac N."/>
            <person name="Huntemann M."/>
            <person name="Wei C.-L."/>
            <person name="Han J."/>
            <person name="Detter J.C."/>
            <person name="Han C."/>
            <person name="Tapia R."/>
            <person name="Davenport K."/>
            <person name="Daligault H."/>
            <person name="Erkkila T."/>
            <person name="Gu W."/>
            <person name="Munk A.C.C."/>
            <person name="Teshima H."/>
            <person name="Xu Y."/>
            <person name="Chain P."/>
            <person name="Chen A."/>
            <person name="Krypides N."/>
            <person name="Mavromatis K."/>
            <person name="Markowitz V."/>
            <person name="Szeto E."/>
            <person name="Ivanova N."/>
            <person name="Mikhailova N."/>
            <person name="Ovchinnikova G."/>
            <person name="Pagani I."/>
            <person name="Pati A."/>
            <person name="Goodwin L."/>
            <person name="Peters L."/>
            <person name="Pitluck S."/>
            <person name="Woyke T."/>
            <person name="Kerfeld C."/>
        </authorList>
    </citation>
    <scope>NUCLEOTIDE SEQUENCE [LARGE SCALE GENOMIC DNA]</scope>
    <source>
        <strain evidence="3 4">PCC 9333</strain>
    </source>
</reference>
<dbReference type="HOGENOM" id="CLU_1851805_0_0_3"/>
<dbReference type="PANTHER" id="PTHR36838">
    <property type="entry name" value="AUXIN EFFLUX CARRIER FAMILY PROTEIN"/>
    <property type="match status" value="1"/>
</dbReference>
<feature type="transmembrane region" description="Helical" evidence="2">
    <location>
        <begin position="66"/>
        <end position="91"/>
    </location>
</feature>
<feature type="transmembrane region" description="Helical" evidence="2">
    <location>
        <begin position="111"/>
        <end position="136"/>
    </location>
</feature>
<dbReference type="EMBL" id="CP003620">
    <property type="protein sequence ID" value="AFZ13821.1"/>
    <property type="molecule type" value="Genomic_DNA"/>
</dbReference>
<feature type="transmembrane region" description="Helical" evidence="2">
    <location>
        <begin position="36"/>
        <end position="54"/>
    </location>
</feature>
<keyword evidence="2" id="KW-1133">Transmembrane helix</keyword>
<dbReference type="PANTHER" id="PTHR36838:SF1">
    <property type="entry name" value="SLR1864 PROTEIN"/>
    <property type="match status" value="1"/>
</dbReference>
<evidence type="ECO:0000313" key="3">
    <source>
        <dbReference type="EMBL" id="AFZ13821.1"/>
    </source>
</evidence>
<dbReference type="PATRIC" id="fig|1173022.3.peg.3229"/>
<gene>
    <name evidence="3" type="ORF">Cri9333_2982</name>
</gene>
<accession>K9W0T0</accession>
<protein>
    <submittedName>
        <fullName evidence="3">Auxin Efflux Carrier</fullName>
    </submittedName>
</protein>
<dbReference type="STRING" id="1173022.Cri9333_2982"/>
<dbReference type="OrthoDB" id="419762at2"/>
<keyword evidence="2" id="KW-0472">Membrane</keyword>
<dbReference type="KEGG" id="cep:Cri9333_2982"/>
<dbReference type="RefSeq" id="WP_015203929.1">
    <property type="nucleotide sequence ID" value="NC_019753.1"/>
</dbReference>
<name>K9W0T0_9CYAN</name>
<sequence length="138" mass="15460">MLSIGSQLLKLYITLGGGVLLGWFLGRHLPKVVPEYVGKFLFWVGVPISIFGFLRQTDLSGQIWIAPIVAWVAILLGIGLAWIWICLQTYWQPVDLEPRSKLWLKATQGSFLLSAMIGNTGYLGFPITLPIWLLIFSN</sequence>
<evidence type="ECO:0000256" key="1">
    <source>
        <dbReference type="ARBA" id="ARBA00022448"/>
    </source>
</evidence>
<dbReference type="AlphaFoldDB" id="K9W0T0"/>
<organism evidence="3 4">
    <name type="scientific">Crinalium epipsammum PCC 9333</name>
    <dbReference type="NCBI Taxonomy" id="1173022"/>
    <lineage>
        <taxon>Bacteria</taxon>
        <taxon>Bacillati</taxon>
        <taxon>Cyanobacteriota</taxon>
        <taxon>Cyanophyceae</taxon>
        <taxon>Gomontiellales</taxon>
        <taxon>Gomontiellaceae</taxon>
        <taxon>Crinalium</taxon>
    </lineage>
</organism>
<keyword evidence="4" id="KW-1185">Reference proteome</keyword>
<evidence type="ECO:0000256" key="2">
    <source>
        <dbReference type="SAM" id="Phobius"/>
    </source>
</evidence>
<keyword evidence="2" id="KW-0812">Transmembrane</keyword>
<evidence type="ECO:0000313" key="4">
    <source>
        <dbReference type="Proteomes" id="UP000010472"/>
    </source>
</evidence>
<feature type="transmembrane region" description="Helical" evidence="2">
    <location>
        <begin position="12"/>
        <end position="30"/>
    </location>
</feature>
<proteinExistence type="predicted"/>
<dbReference type="eggNOG" id="COG0679">
    <property type="taxonomic scope" value="Bacteria"/>
</dbReference>